<name>A0AAD1XE64_EUPCR</name>
<reference evidence="3" key="1">
    <citation type="submission" date="2023-07" db="EMBL/GenBank/DDBJ databases">
        <authorList>
            <consortium name="AG Swart"/>
            <person name="Singh M."/>
            <person name="Singh A."/>
            <person name="Seah K."/>
            <person name="Emmerich C."/>
        </authorList>
    </citation>
    <scope>NUCLEOTIDE SEQUENCE</scope>
    <source>
        <strain evidence="3">DP1</strain>
    </source>
</reference>
<dbReference type="AlphaFoldDB" id="A0AAD1XE64"/>
<organism evidence="3 4">
    <name type="scientific">Euplotes crassus</name>
    <dbReference type="NCBI Taxonomy" id="5936"/>
    <lineage>
        <taxon>Eukaryota</taxon>
        <taxon>Sar</taxon>
        <taxon>Alveolata</taxon>
        <taxon>Ciliophora</taxon>
        <taxon>Intramacronucleata</taxon>
        <taxon>Spirotrichea</taxon>
        <taxon>Hypotrichia</taxon>
        <taxon>Euplotida</taxon>
        <taxon>Euplotidae</taxon>
        <taxon>Moneuplotes</taxon>
    </lineage>
</organism>
<keyword evidence="4" id="KW-1185">Reference proteome</keyword>
<accession>A0AAD1XE64</accession>
<sequence>MNSKAIDYSRAEILKLSYSDALALKGLLREKRSPEITHSDFTRVPRQGFFNQFPLFCSSSENSERVSQAKAKESMLSVVARRINRLSRIELDNMKSGKARIDKERNKLLYMKSQSIEENKELDLMKSQNFGVRQQENNKFKDNRKSSCLEGLSFQEEQMKLEEDRRKLDAFEASLKKREETLQCDEGLLKEEKETLQKERGDQSKEKKAKTKLEQEREKISDEKWEVEGLMWKLDRQKNDLKYERKIFEQNMKGVERMKKDCLEEKLKAEEEVKQAKKLKDEAERLRKDAAKDKRLATQERYEAERSKEIVEEENEKVLRKIQEAKNEAFQEGKKSVLDEYQKILKGEFNRGIAEGQGKLLSRDSFSQTSITQTIGEAYNRGINESQALLGSKNTQIINLEKQIKENIQKSNIIERNRITRIRELEKIISNHNINA</sequence>
<dbReference type="Proteomes" id="UP001295684">
    <property type="component" value="Unassembled WGS sequence"/>
</dbReference>
<feature type="coiled-coil region" evidence="1">
    <location>
        <begin position="252"/>
        <end position="328"/>
    </location>
</feature>
<protein>
    <submittedName>
        <fullName evidence="3">Uncharacterized protein</fullName>
    </submittedName>
</protein>
<proteinExistence type="predicted"/>
<evidence type="ECO:0000313" key="3">
    <source>
        <dbReference type="EMBL" id="CAI2367827.1"/>
    </source>
</evidence>
<evidence type="ECO:0000313" key="4">
    <source>
        <dbReference type="Proteomes" id="UP001295684"/>
    </source>
</evidence>
<gene>
    <name evidence="3" type="ORF">ECRASSUSDP1_LOCUS9115</name>
</gene>
<evidence type="ECO:0000256" key="1">
    <source>
        <dbReference type="SAM" id="Coils"/>
    </source>
</evidence>
<evidence type="ECO:0000256" key="2">
    <source>
        <dbReference type="SAM" id="MobiDB-lite"/>
    </source>
</evidence>
<dbReference type="EMBL" id="CAMPGE010008946">
    <property type="protein sequence ID" value="CAI2367827.1"/>
    <property type="molecule type" value="Genomic_DNA"/>
</dbReference>
<feature type="region of interest" description="Disordered" evidence="2">
    <location>
        <begin position="194"/>
        <end position="215"/>
    </location>
</feature>
<keyword evidence="1" id="KW-0175">Coiled coil</keyword>
<comment type="caution">
    <text evidence="3">The sequence shown here is derived from an EMBL/GenBank/DDBJ whole genome shotgun (WGS) entry which is preliminary data.</text>
</comment>